<feature type="compositionally biased region" description="Basic and acidic residues" evidence="1">
    <location>
        <begin position="185"/>
        <end position="200"/>
    </location>
</feature>
<feature type="compositionally biased region" description="Basic and acidic residues" evidence="1">
    <location>
        <begin position="130"/>
        <end position="140"/>
    </location>
</feature>
<sequence length="227" mass="25021">MSDDGKSHTGISTQGRGRGRGWHSWKAPARGRGDTGPGYDQSLRGCGRGRGRGRGRDDENTDGGHDKSHRSDEKSKSIRNVNSILISKPRLTTSPRGRRDNPHGDRAKEIVDTTADNNAKAKPILVAGSENKRSGRDHNSSYHSLDNSLRPRYDKASRDLYEDANVNYIPVLRRKTTAQGGVDTMPRRSNNDTRHREQNNARHGGLGDLGGGSCSRGYNERRQGPQD</sequence>
<protein>
    <submittedName>
        <fullName evidence="2">Uncharacterized protein</fullName>
    </submittedName>
</protein>
<evidence type="ECO:0000256" key="1">
    <source>
        <dbReference type="SAM" id="MobiDB-lite"/>
    </source>
</evidence>
<feature type="compositionally biased region" description="Gly residues" evidence="1">
    <location>
        <begin position="204"/>
        <end position="214"/>
    </location>
</feature>
<gene>
    <name evidence="2" type="ORF">K504DRAFT_136142</name>
</gene>
<dbReference type="Proteomes" id="UP000799428">
    <property type="component" value="Unassembled WGS sequence"/>
</dbReference>
<accession>A0A6G1KKK3</accession>
<feature type="compositionally biased region" description="Polar residues" evidence="1">
    <location>
        <begin position="78"/>
        <end position="95"/>
    </location>
</feature>
<dbReference type="EMBL" id="MU005765">
    <property type="protein sequence ID" value="KAF2713364.1"/>
    <property type="molecule type" value="Genomic_DNA"/>
</dbReference>
<organism evidence="2 3">
    <name type="scientific">Pleomassaria siparia CBS 279.74</name>
    <dbReference type="NCBI Taxonomy" id="1314801"/>
    <lineage>
        <taxon>Eukaryota</taxon>
        <taxon>Fungi</taxon>
        <taxon>Dikarya</taxon>
        <taxon>Ascomycota</taxon>
        <taxon>Pezizomycotina</taxon>
        <taxon>Dothideomycetes</taxon>
        <taxon>Pleosporomycetidae</taxon>
        <taxon>Pleosporales</taxon>
        <taxon>Pleomassariaceae</taxon>
        <taxon>Pleomassaria</taxon>
    </lineage>
</organism>
<reference evidence="2" key="1">
    <citation type="journal article" date="2020" name="Stud. Mycol.">
        <title>101 Dothideomycetes genomes: a test case for predicting lifestyles and emergence of pathogens.</title>
        <authorList>
            <person name="Haridas S."/>
            <person name="Albert R."/>
            <person name="Binder M."/>
            <person name="Bloem J."/>
            <person name="Labutti K."/>
            <person name="Salamov A."/>
            <person name="Andreopoulos B."/>
            <person name="Baker S."/>
            <person name="Barry K."/>
            <person name="Bills G."/>
            <person name="Bluhm B."/>
            <person name="Cannon C."/>
            <person name="Castanera R."/>
            <person name="Culley D."/>
            <person name="Daum C."/>
            <person name="Ezra D."/>
            <person name="Gonzalez J."/>
            <person name="Henrissat B."/>
            <person name="Kuo A."/>
            <person name="Liang C."/>
            <person name="Lipzen A."/>
            <person name="Lutzoni F."/>
            <person name="Magnuson J."/>
            <person name="Mondo S."/>
            <person name="Nolan M."/>
            <person name="Ohm R."/>
            <person name="Pangilinan J."/>
            <person name="Park H.-J."/>
            <person name="Ramirez L."/>
            <person name="Alfaro M."/>
            <person name="Sun H."/>
            <person name="Tritt A."/>
            <person name="Yoshinaga Y."/>
            <person name="Zwiers L.-H."/>
            <person name="Turgeon B."/>
            <person name="Goodwin S."/>
            <person name="Spatafora J."/>
            <person name="Crous P."/>
            <person name="Grigoriev I."/>
        </authorList>
    </citation>
    <scope>NUCLEOTIDE SEQUENCE</scope>
    <source>
        <strain evidence="2">CBS 279.74</strain>
    </source>
</reference>
<feature type="compositionally biased region" description="Basic and acidic residues" evidence="1">
    <location>
        <begin position="97"/>
        <end position="111"/>
    </location>
</feature>
<keyword evidence="3" id="KW-1185">Reference proteome</keyword>
<feature type="compositionally biased region" description="Basic and acidic residues" evidence="1">
    <location>
        <begin position="218"/>
        <end position="227"/>
    </location>
</feature>
<evidence type="ECO:0000313" key="3">
    <source>
        <dbReference type="Proteomes" id="UP000799428"/>
    </source>
</evidence>
<evidence type="ECO:0000313" key="2">
    <source>
        <dbReference type="EMBL" id="KAF2713364.1"/>
    </source>
</evidence>
<name>A0A6G1KKK3_9PLEO</name>
<dbReference type="AlphaFoldDB" id="A0A6G1KKK3"/>
<feature type="region of interest" description="Disordered" evidence="1">
    <location>
        <begin position="1"/>
        <end position="151"/>
    </location>
</feature>
<feature type="compositionally biased region" description="Basic and acidic residues" evidence="1">
    <location>
        <begin position="54"/>
        <end position="76"/>
    </location>
</feature>
<feature type="region of interest" description="Disordered" evidence="1">
    <location>
        <begin position="174"/>
        <end position="227"/>
    </location>
</feature>
<proteinExistence type="predicted"/>